<evidence type="ECO:0000313" key="16">
    <source>
        <dbReference type="Proteomes" id="UP000245380"/>
    </source>
</evidence>
<evidence type="ECO:0000256" key="2">
    <source>
        <dbReference type="ARBA" id="ARBA00001946"/>
    </source>
</evidence>
<evidence type="ECO:0000256" key="3">
    <source>
        <dbReference type="ARBA" id="ARBA00004065"/>
    </source>
</evidence>
<evidence type="ECO:0000256" key="1">
    <source>
        <dbReference type="ARBA" id="ARBA00000077"/>
    </source>
</evidence>
<feature type="domain" description="RNase H type-2" evidence="14">
    <location>
        <begin position="101"/>
        <end position="317"/>
    </location>
</feature>
<organism evidence="15 16">
    <name type="scientific">Sulfoacidibacillus thermotolerans</name>
    <name type="common">Acidibacillus sulfuroxidans</name>
    <dbReference type="NCBI Taxonomy" id="1765684"/>
    <lineage>
        <taxon>Bacteria</taxon>
        <taxon>Bacillati</taxon>
        <taxon>Bacillota</taxon>
        <taxon>Bacilli</taxon>
        <taxon>Bacillales</taxon>
        <taxon>Alicyclobacillaceae</taxon>
        <taxon>Sulfoacidibacillus</taxon>
    </lineage>
</organism>
<feature type="binding site" evidence="12">
    <location>
        <position position="107"/>
    </location>
    <ligand>
        <name>a divalent metal cation</name>
        <dbReference type="ChEBI" id="CHEBI:60240"/>
    </ligand>
</feature>
<dbReference type="NCBIfam" id="TIGR00716">
    <property type="entry name" value="rnhC"/>
    <property type="match status" value="1"/>
</dbReference>
<accession>A0A2U3D3L2</accession>
<keyword evidence="7 12" id="KW-0540">Nuclease</keyword>
<dbReference type="GO" id="GO:0032299">
    <property type="term" value="C:ribonuclease H2 complex"/>
    <property type="evidence" value="ECO:0007669"/>
    <property type="project" value="TreeGrafter"/>
</dbReference>
<evidence type="ECO:0000256" key="9">
    <source>
        <dbReference type="ARBA" id="ARBA00022759"/>
    </source>
</evidence>
<evidence type="ECO:0000256" key="8">
    <source>
        <dbReference type="ARBA" id="ARBA00022723"/>
    </source>
</evidence>
<dbReference type="Proteomes" id="UP000245380">
    <property type="component" value="Unassembled WGS sequence"/>
</dbReference>
<comment type="cofactor">
    <cofactor evidence="12">
        <name>Mn(2+)</name>
        <dbReference type="ChEBI" id="CHEBI:29035"/>
    </cofactor>
    <cofactor evidence="12">
        <name>Mg(2+)</name>
        <dbReference type="ChEBI" id="CHEBI:18420"/>
    </cofactor>
    <text evidence="12">Manganese or magnesium. Binds 1 divalent metal ion per monomer in the absence of substrate. May bind a second metal ion after substrate binding.</text>
</comment>
<keyword evidence="6" id="KW-0963">Cytoplasm</keyword>
<dbReference type="SUPFAM" id="SSF53098">
    <property type="entry name" value="Ribonuclease H-like"/>
    <property type="match status" value="1"/>
</dbReference>
<keyword evidence="16" id="KW-1185">Reference proteome</keyword>
<comment type="function">
    <text evidence="3 13">Endonuclease that specifically degrades the RNA of RNA-DNA hybrids.</text>
</comment>
<dbReference type="Gene3D" id="3.30.420.10">
    <property type="entry name" value="Ribonuclease H-like superfamily/Ribonuclease H"/>
    <property type="match status" value="1"/>
</dbReference>
<gene>
    <name evidence="15" type="ORF">BM613_13245</name>
</gene>
<dbReference type="InterPro" id="IPR004641">
    <property type="entry name" value="RNase_HIII"/>
</dbReference>
<keyword evidence="8 12" id="KW-0479">Metal-binding</keyword>
<dbReference type="EC" id="3.1.26.4" evidence="13"/>
<dbReference type="GO" id="GO:0043137">
    <property type="term" value="P:DNA replication, removal of RNA primer"/>
    <property type="evidence" value="ECO:0007669"/>
    <property type="project" value="TreeGrafter"/>
</dbReference>
<dbReference type="Pfam" id="PF01351">
    <property type="entry name" value="RNase_HII"/>
    <property type="match status" value="1"/>
</dbReference>
<evidence type="ECO:0000313" key="15">
    <source>
        <dbReference type="EMBL" id="PWI55844.1"/>
    </source>
</evidence>
<dbReference type="GO" id="GO:0005737">
    <property type="term" value="C:cytoplasm"/>
    <property type="evidence" value="ECO:0007669"/>
    <property type="project" value="UniProtKB-SubCell"/>
</dbReference>
<evidence type="ECO:0000256" key="13">
    <source>
        <dbReference type="RuleBase" id="RU003515"/>
    </source>
</evidence>
<dbReference type="GO" id="GO:0003723">
    <property type="term" value="F:RNA binding"/>
    <property type="evidence" value="ECO:0007669"/>
    <property type="project" value="UniProtKB-UniRule"/>
</dbReference>
<comment type="similarity">
    <text evidence="5">Belongs to the RNase HII family. RnhC subfamily.</text>
</comment>
<evidence type="ECO:0000256" key="12">
    <source>
        <dbReference type="PROSITE-ProRule" id="PRU01319"/>
    </source>
</evidence>
<evidence type="ECO:0000259" key="14">
    <source>
        <dbReference type="PROSITE" id="PS51975"/>
    </source>
</evidence>
<comment type="cofactor">
    <cofactor evidence="2">
        <name>Mg(2+)</name>
        <dbReference type="ChEBI" id="CHEBI:18420"/>
    </cofactor>
</comment>
<dbReference type="InterPro" id="IPR024567">
    <property type="entry name" value="RNase_HII/HIII_dom"/>
</dbReference>
<dbReference type="PANTHER" id="PTHR10954:SF23">
    <property type="entry name" value="RIBONUCLEASE"/>
    <property type="match status" value="1"/>
</dbReference>
<evidence type="ECO:0000256" key="4">
    <source>
        <dbReference type="ARBA" id="ARBA00004496"/>
    </source>
</evidence>
<dbReference type="AlphaFoldDB" id="A0A2U3D3L2"/>
<dbReference type="PROSITE" id="PS51975">
    <property type="entry name" value="RNASE_H_2"/>
    <property type="match status" value="1"/>
</dbReference>
<comment type="catalytic activity">
    <reaction evidence="1 12 13">
        <text>Endonucleolytic cleavage to 5'-phosphomonoester.</text>
        <dbReference type="EC" id="3.1.26.4"/>
    </reaction>
</comment>
<dbReference type="InterPro" id="IPR001352">
    <property type="entry name" value="RNase_HII/HIII"/>
</dbReference>
<dbReference type="PANTHER" id="PTHR10954">
    <property type="entry name" value="RIBONUCLEASE H2 SUBUNIT A"/>
    <property type="match status" value="1"/>
</dbReference>
<dbReference type="EMBL" id="MPDK01000039">
    <property type="protein sequence ID" value="PWI55844.1"/>
    <property type="molecule type" value="Genomic_DNA"/>
</dbReference>
<keyword evidence="9 12" id="KW-0255">Endonuclease</keyword>
<feature type="binding site" evidence="12">
    <location>
        <position position="215"/>
    </location>
    <ligand>
        <name>a divalent metal cation</name>
        <dbReference type="ChEBI" id="CHEBI:60240"/>
    </ligand>
</feature>
<dbReference type="InterPro" id="IPR012337">
    <property type="entry name" value="RNaseH-like_sf"/>
</dbReference>
<evidence type="ECO:0000256" key="11">
    <source>
        <dbReference type="ARBA" id="ARBA00022842"/>
    </source>
</evidence>
<dbReference type="GO" id="GO:0004523">
    <property type="term" value="F:RNA-DNA hybrid ribonuclease activity"/>
    <property type="evidence" value="ECO:0007669"/>
    <property type="project" value="UniProtKB-UniRule"/>
</dbReference>
<comment type="caution">
    <text evidence="15">The sequence shown here is derived from an EMBL/GenBank/DDBJ whole genome shotgun (WGS) entry which is preliminary data.</text>
</comment>
<comment type="subcellular location">
    <subcellularLocation>
        <location evidence="4">Cytoplasm</location>
    </subcellularLocation>
</comment>
<dbReference type="GO" id="GO:0006298">
    <property type="term" value="P:mismatch repair"/>
    <property type="evidence" value="ECO:0007669"/>
    <property type="project" value="TreeGrafter"/>
</dbReference>
<evidence type="ECO:0000256" key="5">
    <source>
        <dbReference type="ARBA" id="ARBA00008378"/>
    </source>
</evidence>
<dbReference type="CDD" id="cd06590">
    <property type="entry name" value="RNase_HII_bacteria_HIII_like"/>
    <property type="match status" value="1"/>
</dbReference>
<keyword evidence="10 12" id="KW-0378">Hydrolase</keyword>
<dbReference type="GO" id="GO:0046872">
    <property type="term" value="F:metal ion binding"/>
    <property type="evidence" value="ECO:0007669"/>
    <property type="project" value="UniProtKB-KW"/>
</dbReference>
<dbReference type="RefSeq" id="WP_219930700.1">
    <property type="nucleotide sequence ID" value="NZ_MPDK01000039.1"/>
</dbReference>
<keyword evidence="11" id="KW-0460">Magnesium</keyword>
<name>A0A2U3D3L2_SULT2</name>
<reference evidence="15 16" key="1">
    <citation type="submission" date="2016-11" db="EMBL/GenBank/DDBJ databases">
        <title>Comparative genomics of Acidibacillus ferroxidans species.</title>
        <authorList>
            <person name="Oliveira G."/>
            <person name="Nunes G."/>
            <person name="Oliveira R."/>
            <person name="Araujo F."/>
            <person name="Salim A."/>
            <person name="Scholte L."/>
            <person name="Morais D."/>
            <person name="Nancucheo I."/>
            <person name="Johnson D.B."/>
            <person name="Grail B."/>
            <person name="Bittencourt J."/>
            <person name="Valadares R."/>
        </authorList>
    </citation>
    <scope>NUCLEOTIDE SEQUENCE [LARGE SCALE GENOMIC DNA]</scope>
    <source>
        <strain evidence="15 16">Y002</strain>
    </source>
</reference>
<evidence type="ECO:0000256" key="6">
    <source>
        <dbReference type="ARBA" id="ARBA00022490"/>
    </source>
</evidence>
<sequence>MSDIKEVVSAIREQCIKDGVEVVEVRDIAYGNQIKLRFGGQAGQINVYTGKKGLSVIVQAKEDFSQQLNSIRDRALGISADKQMTSQPTNEPNRLPEVFDEPWIGIDESGKGDFFGPLVCVGVVVNPKDVALLQELGVADSKTLSETKIRSIAQDLRILLKDRIKQLVIKPNTYNELYAKFGDESKNLNSILAWAHSAVLKDLLQHHDVKISVSDKFANEKYILERTHSIQKDFRLIQETKAERNIAVAAASILARSALDKWFIEVGQRYNMSFPKGASQHVIQAGRDFVDKFGFDKLGEVAKLHFKTLEAVRGTDL</sequence>
<proteinExistence type="inferred from homology"/>
<evidence type="ECO:0000256" key="10">
    <source>
        <dbReference type="ARBA" id="ARBA00022801"/>
    </source>
</evidence>
<feature type="binding site" evidence="12">
    <location>
        <position position="108"/>
    </location>
    <ligand>
        <name>a divalent metal cation</name>
        <dbReference type="ChEBI" id="CHEBI:60240"/>
    </ligand>
</feature>
<protein>
    <recommendedName>
        <fullName evidence="13">Ribonuclease</fullName>
        <ecNumber evidence="13">3.1.26.4</ecNumber>
    </recommendedName>
</protein>
<evidence type="ECO:0000256" key="7">
    <source>
        <dbReference type="ARBA" id="ARBA00022722"/>
    </source>
</evidence>
<dbReference type="InterPro" id="IPR036397">
    <property type="entry name" value="RNaseH_sf"/>
</dbReference>